<dbReference type="Gene3D" id="3.40.50.300">
    <property type="entry name" value="P-loop containing nucleotide triphosphate hydrolases"/>
    <property type="match status" value="1"/>
</dbReference>
<evidence type="ECO:0000256" key="4">
    <source>
        <dbReference type="ARBA" id="ARBA00022475"/>
    </source>
</evidence>
<dbReference type="InterPro" id="IPR030679">
    <property type="entry name" value="ABC_ATPase_HisP-typ"/>
</dbReference>
<dbReference type="PANTHER" id="PTHR43166:SF9">
    <property type="entry name" value="GLUTAMATE_ASPARTATE IMPORT ATP-BINDING PROTEIN GLTL"/>
    <property type="match status" value="1"/>
</dbReference>
<dbReference type="InterPro" id="IPR017871">
    <property type="entry name" value="ABC_transporter-like_CS"/>
</dbReference>
<evidence type="ECO:0000259" key="11">
    <source>
        <dbReference type="PROSITE" id="PS50893"/>
    </source>
</evidence>
<comment type="similarity">
    <text evidence="2">Belongs to the ABC transporter superfamily.</text>
</comment>
<keyword evidence="5" id="KW-0547">Nucleotide-binding</keyword>
<gene>
    <name evidence="12" type="ORF">HOP40_09340</name>
</gene>
<sequence length="274" mass="29020">MSTAGRSAGGTSTGTADAAVQITDLHKSFGSVEVLRGIDLTVAPGEVVCIIGPSGSGKSTLLRCVNLLETPTSGSVVVEGREMTDPDCEIDEARRSVGMVFQSFNLFSHLSVLDNLTIAQRRVLGRDRAEAERVARANLDRVGLGERGSAQPSQLSGGQQQRVAIARALSMDPSVMLFDEPTSALDPELVGDVLDVMRGLARDGMTMLVVTHEIQFAREVADRVLFIDGGLVVELGPPADVIGNPREPRTREFLARVLHKPVDPTSPGTPAALG</sequence>
<dbReference type="PROSITE" id="PS00211">
    <property type="entry name" value="ABC_TRANSPORTER_1"/>
    <property type="match status" value="1"/>
</dbReference>
<dbReference type="GO" id="GO:0005524">
    <property type="term" value="F:ATP binding"/>
    <property type="evidence" value="ECO:0007669"/>
    <property type="project" value="UniProtKB-KW"/>
</dbReference>
<dbReference type="SUPFAM" id="SSF52540">
    <property type="entry name" value="P-loop containing nucleoside triphosphate hydrolases"/>
    <property type="match status" value="1"/>
</dbReference>
<protein>
    <recommendedName>
        <fullName evidence="9">ABC-type polar-amino-acid transporter</fullName>
        <ecNumber evidence="9">7.4.2.1</ecNumber>
    </recommendedName>
</protein>
<evidence type="ECO:0000256" key="9">
    <source>
        <dbReference type="ARBA" id="ARBA00038850"/>
    </source>
</evidence>
<organism evidence="12 13">
    <name type="scientific">Pseudonocardia broussonetiae</name>
    <dbReference type="NCBI Taxonomy" id="2736640"/>
    <lineage>
        <taxon>Bacteria</taxon>
        <taxon>Bacillati</taxon>
        <taxon>Actinomycetota</taxon>
        <taxon>Actinomycetes</taxon>
        <taxon>Pseudonocardiales</taxon>
        <taxon>Pseudonocardiaceae</taxon>
        <taxon>Pseudonocardia</taxon>
    </lineage>
</organism>
<dbReference type="RefSeq" id="WP_172156726.1">
    <property type="nucleotide sequence ID" value="NZ_CP053564.1"/>
</dbReference>
<dbReference type="SMART" id="SM00382">
    <property type="entry name" value="AAA"/>
    <property type="match status" value="1"/>
</dbReference>
<dbReference type="GO" id="GO:0005886">
    <property type="term" value="C:plasma membrane"/>
    <property type="evidence" value="ECO:0007669"/>
    <property type="project" value="UniProtKB-SubCell"/>
</dbReference>
<keyword evidence="6 12" id="KW-0067">ATP-binding</keyword>
<dbReference type="GO" id="GO:0015426">
    <property type="term" value="F:ATPase-coupled polar amino acid-transporter activity"/>
    <property type="evidence" value="ECO:0007669"/>
    <property type="project" value="UniProtKB-EC"/>
</dbReference>
<reference evidence="12 13" key="1">
    <citation type="submission" date="2020-05" db="EMBL/GenBank/DDBJ databases">
        <authorList>
            <person name="Mo P."/>
        </authorList>
    </citation>
    <scope>NUCLEOTIDE SEQUENCE [LARGE SCALE GENOMIC DNA]</scope>
    <source>
        <strain evidence="12 13">Gen01</strain>
    </source>
</reference>
<dbReference type="EMBL" id="CP053564">
    <property type="protein sequence ID" value="QJY45980.1"/>
    <property type="molecule type" value="Genomic_DNA"/>
</dbReference>
<evidence type="ECO:0000256" key="6">
    <source>
        <dbReference type="ARBA" id="ARBA00022840"/>
    </source>
</evidence>
<evidence type="ECO:0000256" key="10">
    <source>
        <dbReference type="ARBA" id="ARBA00047624"/>
    </source>
</evidence>
<dbReference type="AlphaFoldDB" id="A0A6M6JG10"/>
<keyword evidence="8" id="KW-0472">Membrane</keyword>
<dbReference type="PANTHER" id="PTHR43166">
    <property type="entry name" value="AMINO ACID IMPORT ATP-BINDING PROTEIN"/>
    <property type="match status" value="1"/>
</dbReference>
<dbReference type="EC" id="7.4.2.1" evidence="9"/>
<evidence type="ECO:0000256" key="1">
    <source>
        <dbReference type="ARBA" id="ARBA00004202"/>
    </source>
</evidence>
<proteinExistence type="inferred from homology"/>
<dbReference type="GO" id="GO:0016887">
    <property type="term" value="F:ATP hydrolysis activity"/>
    <property type="evidence" value="ECO:0007669"/>
    <property type="project" value="InterPro"/>
</dbReference>
<dbReference type="CDD" id="cd03262">
    <property type="entry name" value="ABC_HisP_GlnQ"/>
    <property type="match status" value="1"/>
</dbReference>
<accession>A0A6M6JG10</accession>
<keyword evidence="3" id="KW-0813">Transport</keyword>
<dbReference type="FunFam" id="3.40.50.300:FF:000020">
    <property type="entry name" value="Amino acid ABC transporter ATP-binding component"/>
    <property type="match status" value="1"/>
</dbReference>
<evidence type="ECO:0000256" key="7">
    <source>
        <dbReference type="ARBA" id="ARBA00022970"/>
    </source>
</evidence>
<comment type="catalytic activity">
    <reaction evidence="10">
        <text>a polar amino acid(out) + ATP + H2O = a polar amino acid(in) + ADP + phosphate + H(+)</text>
        <dbReference type="Rhea" id="RHEA:14673"/>
        <dbReference type="ChEBI" id="CHEBI:15377"/>
        <dbReference type="ChEBI" id="CHEBI:15378"/>
        <dbReference type="ChEBI" id="CHEBI:30616"/>
        <dbReference type="ChEBI" id="CHEBI:43474"/>
        <dbReference type="ChEBI" id="CHEBI:62031"/>
        <dbReference type="ChEBI" id="CHEBI:456216"/>
        <dbReference type="EC" id="7.4.2.1"/>
    </reaction>
    <physiologicalReaction direction="left-to-right" evidence="10">
        <dbReference type="Rhea" id="RHEA:14674"/>
    </physiologicalReaction>
</comment>
<dbReference type="InterPro" id="IPR003593">
    <property type="entry name" value="AAA+_ATPase"/>
</dbReference>
<keyword evidence="13" id="KW-1185">Reference proteome</keyword>
<dbReference type="Proteomes" id="UP000505377">
    <property type="component" value="Chromosome"/>
</dbReference>
<evidence type="ECO:0000256" key="8">
    <source>
        <dbReference type="ARBA" id="ARBA00023136"/>
    </source>
</evidence>
<dbReference type="InterPro" id="IPR027417">
    <property type="entry name" value="P-loop_NTPase"/>
</dbReference>
<keyword evidence="7" id="KW-0029">Amino-acid transport</keyword>
<evidence type="ECO:0000256" key="3">
    <source>
        <dbReference type="ARBA" id="ARBA00022448"/>
    </source>
</evidence>
<dbReference type="PROSITE" id="PS50893">
    <property type="entry name" value="ABC_TRANSPORTER_2"/>
    <property type="match status" value="1"/>
</dbReference>
<name>A0A6M6JG10_9PSEU</name>
<dbReference type="KEGG" id="pbro:HOP40_09340"/>
<evidence type="ECO:0000256" key="5">
    <source>
        <dbReference type="ARBA" id="ARBA00022741"/>
    </source>
</evidence>
<evidence type="ECO:0000313" key="13">
    <source>
        <dbReference type="Proteomes" id="UP000505377"/>
    </source>
</evidence>
<dbReference type="InterPro" id="IPR050086">
    <property type="entry name" value="MetN_ABC_transporter-like"/>
</dbReference>
<keyword evidence="4" id="KW-1003">Cell membrane</keyword>
<dbReference type="InterPro" id="IPR003439">
    <property type="entry name" value="ABC_transporter-like_ATP-bd"/>
</dbReference>
<dbReference type="Pfam" id="PF00005">
    <property type="entry name" value="ABC_tran"/>
    <property type="match status" value="1"/>
</dbReference>
<feature type="domain" description="ABC transporter" evidence="11">
    <location>
        <begin position="20"/>
        <end position="254"/>
    </location>
</feature>
<evidence type="ECO:0000256" key="2">
    <source>
        <dbReference type="ARBA" id="ARBA00005417"/>
    </source>
</evidence>
<evidence type="ECO:0000313" key="12">
    <source>
        <dbReference type="EMBL" id="QJY45980.1"/>
    </source>
</evidence>
<comment type="subcellular location">
    <subcellularLocation>
        <location evidence="1">Cell membrane</location>
        <topology evidence="1">Peripheral membrane protein</topology>
    </subcellularLocation>
</comment>
<dbReference type="PIRSF" id="PIRSF039085">
    <property type="entry name" value="ABC_ATPase_HisP"/>
    <property type="match status" value="1"/>
</dbReference>